<dbReference type="EMBL" id="DUJR01000006">
    <property type="protein sequence ID" value="HII59245.1"/>
    <property type="molecule type" value="Genomic_DNA"/>
</dbReference>
<proteinExistence type="predicted"/>
<evidence type="ECO:0000256" key="1">
    <source>
        <dbReference type="SAM" id="Phobius"/>
    </source>
</evidence>
<dbReference type="RefSeq" id="WP_064496417.1">
    <property type="nucleotide sequence ID" value="NC_000909.1"/>
</dbReference>
<comment type="caution">
    <text evidence="2">The sequence shown here is derived from an EMBL/GenBank/DDBJ whole genome shotgun (WGS) entry which is preliminary data.</text>
</comment>
<keyword evidence="1" id="KW-0472">Membrane</keyword>
<dbReference type="AlphaFoldDB" id="A0A832SYF2"/>
<evidence type="ECO:0000313" key="3">
    <source>
        <dbReference type="Proteomes" id="UP000645676"/>
    </source>
</evidence>
<evidence type="ECO:0000313" key="2">
    <source>
        <dbReference type="EMBL" id="HII59245.1"/>
    </source>
</evidence>
<gene>
    <name evidence="2" type="ORF">HA335_01480</name>
</gene>
<feature type="transmembrane region" description="Helical" evidence="1">
    <location>
        <begin position="12"/>
        <end position="34"/>
    </location>
</feature>
<organism evidence="2 3">
    <name type="scientific">Methanocaldococcus jannaschii</name>
    <dbReference type="NCBI Taxonomy" id="2190"/>
    <lineage>
        <taxon>Archaea</taxon>
        <taxon>Methanobacteriati</taxon>
        <taxon>Methanobacteriota</taxon>
        <taxon>Methanomada group</taxon>
        <taxon>Methanococci</taxon>
        <taxon>Methanococcales</taxon>
        <taxon>Methanocaldococcaceae</taxon>
        <taxon>Methanocaldococcus</taxon>
    </lineage>
</organism>
<keyword evidence="1" id="KW-0812">Transmembrane</keyword>
<accession>A0A832SYF2</accession>
<sequence length="74" mass="8792">MITKQFDRHLKYYTTIVKVFANGIILITAYYLVFELPVGYLIGLYIIMFVVWLLVSMFFLGRLLDFMAKMDLKK</sequence>
<keyword evidence="1" id="KW-1133">Transmembrane helix</keyword>
<feature type="transmembrane region" description="Helical" evidence="1">
    <location>
        <begin position="40"/>
        <end position="64"/>
    </location>
</feature>
<dbReference type="Proteomes" id="UP000645676">
    <property type="component" value="Unassembled WGS sequence"/>
</dbReference>
<protein>
    <submittedName>
        <fullName evidence="2">Uncharacterized protein</fullName>
    </submittedName>
</protein>
<name>A0A832SYF2_9EURY</name>
<reference evidence="2" key="1">
    <citation type="journal article" date="2020" name="bioRxiv">
        <title>A rank-normalized archaeal taxonomy based on genome phylogeny resolves widespread incomplete and uneven classifications.</title>
        <authorList>
            <person name="Rinke C."/>
            <person name="Chuvochina M."/>
            <person name="Mussig A.J."/>
            <person name="Chaumeil P.-A."/>
            <person name="Waite D.W."/>
            <person name="Whitman W.B."/>
            <person name="Parks D.H."/>
            <person name="Hugenholtz P."/>
        </authorList>
    </citation>
    <scope>NUCLEOTIDE SEQUENCE</scope>
    <source>
        <strain evidence="2">UBA8849</strain>
    </source>
</reference>